<evidence type="ECO:0000256" key="1">
    <source>
        <dbReference type="SAM" id="SignalP"/>
    </source>
</evidence>
<accession>A0A7J7C560</accession>
<keyword evidence="1" id="KW-0732">Signal</keyword>
<feature type="signal peptide" evidence="1">
    <location>
        <begin position="1"/>
        <end position="19"/>
    </location>
</feature>
<evidence type="ECO:0000313" key="3">
    <source>
        <dbReference type="Proteomes" id="UP000593562"/>
    </source>
</evidence>
<protein>
    <submittedName>
        <fullName evidence="2">Putative pentatricopeptide repeat-containing protein</fullName>
    </submittedName>
</protein>
<organism evidence="2 3">
    <name type="scientific">Tripterygium wilfordii</name>
    <name type="common">Thunder God vine</name>
    <dbReference type="NCBI Taxonomy" id="458696"/>
    <lineage>
        <taxon>Eukaryota</taxon>
        <taxon>Viridiplantae</taxon>
        <taxon>Streptophyta</taxon>
        <taxon>Embryophyta</taxon>
        <taxon>Tracheophyta</taxon>
        <taxon>Spermatophyta</taxon>
        <taxon>Magnoliopsida</taxon>
        <taxon>eudicotyledons</taxon>
        <taxon>Gunneridae</taxon>
        <taxon>Pentapetalae</taxon>
        <taxon>rosids</taxon>
        <taxon>fabids</taxon>
        <taxon>Celastrales</taxon>
        <taxon>Celastraceae</taxon>
        <taxon>Tripterygium</taxon>
    </lineage>
</organism>
<dbReference type="AlphaFoldDB" id="A0A7J7C560"/>
<comment type="caution">
    <text evidence="2">The sequence shown here is derived from an EMBL/GenBank/DDBJ whole genome shotgun (WGS) entry which is preliminary data.</text>
</comment>
<feature type="chain" id="PRO_5029651240" evidence="1">
    <location>
        <begin position="20"/>
        <end position="144"/>
    </location>
</feature>
<evidence type="ECO:0000313" key="2">
    <source>
        <dbReference type="EMBL" id="KAF5729271.1"/>
    </source>
</evidence>
<dbReference type="InParanoid" id="A0A7J7C560"/>
<keyword evidence="3" id="KW-1185">Reference proteome</keyword>
<gene>
    <name evidence="2" type="ORF">HS088_TW21G01434</name>
</gene>
<dbReference type="EMBL" id="JAAARO010000021">
    <property type="protein sequence ID" value="KAF5729271.1"/>
    <property type="molecule type" value="Genomic_DNA"/>
</dbReference>
<proteinExistence type="predicted"/>
<sequence length="144" mass="15924">MAKYLVLMSLLAMTMLAVAFEPSPLQDFCVADASSSRTNSTISIDQILSKAITTSLIYATPTWNCIVRAYSKSPTPVKYILIDNYFIQIITPTLLCSRHVTKVGLDNDIFVGNAFLHLYGTLKELCDACTLFDGMPDKDVASWN</sequence>
<name>A0A7J7C560_TRIWF</name>
<dbReference type="Proteomes" id="UP000593562">
    <property type="component" value="Unassembled WGS sequence"/>
</dbReference>
<reference evidence="2 3" key="1">
    <citation type="journal article" date="2020" name="Nat. Commun.">
        <title>Genome of Tripterygium wilfordii and identification of cytochrome P450 involved in triptolide biosynthesis.</title>
        <authorList>
            <person name="Tu L."/>
            <person name="Su P."/>
            <person name="Zhang Z."/>
            <person name="Gao L."/>
            <person name="Wang J."/>
            <person name="Hu T."/>
            <person name="Zhou J."/>
            <person name="Zhang Y."/>
            <person name="Zhao Y."/>
            <person name="Liu Y."/>
            <person name="Song Y."/>
            <person name="Tong Y."/>
            <person name="Lu Y."/>
            <person name="Yang J."/>
            <person name="Xu C."/>
            <person name="Jia M."/>
            <person name="Peters R.J."/>
            <person name="Huang L."/>
            <person name="Gao W."/>
        </authorList>
    </citation>
    <scope>NUCLEOTIDE SEQUENCE [LARGE SCALE GENOMIC DNA]</scope>
    <source>
        <strain evidence="3">cv. XIE 37</strain>
        <tissue evidence="2">Leaf</tissue>
    </source>
</reference>